<dbReference type="PANTHER" id="PTHR31302">
    <property type="entry name" value="TRANSMEMBRANE PROTEIN WITH METALLOPHOSPHOESTERASE DOMAIN-RELATED"/>
    <property type="match status" value="1"/>
</dbReference>
<dbReference type="AlphaFoldDB" id="A0A1T4N754"/>
<dbReference type="SUPFAM" id="SSF56300">
    <property type="entry name" value="Metallo-dependent phosphatases"/>
    <property type="match status" value="1"/>
</dbReference>
<dbReference type="GO" id="GO:0016020">
    <property type="term" value="C:membrane"/>
    <property type="evidence" value="ECO:0007669"/>
    <property type="project" value="GOC"/>
</dbReference>
<dbReference type="STRING" id="1121925.SAMN02746011_01662"/>
<protein>
    <recommendedName>
        <fullName evidence="3">Calcineurin-like phosphoesterase domain-containing protein</fullName>
    </recommendedName>
</protein>
<evidence type="ECO:0000313" key="5">
    <source>
        <dbReference type="Proteomes" id="UP000189941"/>
    </source>
</evidence>
<evidence type="ECO:0000313" key="4">
    <source>
        <dbReference type="EMBL" id="SJZ75109.1"/>
    </source>
</evidence>
<dbReference type="RefSeq" id="WP_078756364.1">
    <property type="nucleotide sequence ID" value="NZ_FUWO01000016.1"/>
</dbReference>
<dbReference type="OrthoDB" id="9780884at2"/>
<feature type="domain" description="Calcineurin-like phosphoesterase" evidence="3">
    <location>
        <begin position="45"/>
        <end position="207"/>
    </location>
</feature>
<keyword evidence="2" id="KW-0378">Hydrolase</keyword>
<dbReference type="GO" id="GO:0009245">
    <property type="term" value="P:lipid A biosynthetic process"/>
    <property type="evidence" value="ECO:0007669"/>
    <property type="project" value="TreeGrafter"/>
</dbReference>
<evidence type="ECO:0000256" key="2">
    <source>
        <dbReference type="ARBA" id="ARBA00022801"/>
    </source>
</evidence>
<keyword evidence="1" id="KW-0479">Metal-binding</keyword>
<dbReference type="Pfam" id="PF00149">
    <property type="entry name" value="Metallophos"/>
    <property type="match status" value="1"/>
</dbReference>
<gene>
    <name evidence="4" type="ORF">SAMN02746011_01662</name>
</gene>
<accession>A0A1T4N754</accession>
<organism evidence="4 5">
    <name type="scientific">Globicatella sulfidifaciens DSM 15739</name>
    <dbReference type="NCBI Taxonomy" id="1121925"/>
    <lineage>
        <taxon>Bacteria</taxon>
        <taxon>Bacillati</taxon>
        <taxon>Bacillota</taxon>
        <taxon>Bacilli</taxon>
        <taxon>Lactobacillales</taxon>
        <taxon>Aerococcaceae</taxon>
        <taxon>Globicatella</taxon>
    </lineage>
</organism>
<dbReference type="EMBL" id="FUWO01000016">
    <property type="protein sequence ID" value="SJZ75109.1"/>
    <property type="molecule type" value="Genomic_DNA"/>
</dbReference>
<dbReference type="GO" id="GO:0008758">
    <property type="term" value="F:UDP-2,3-diacylglucosamine hydrolase activity"/>
    <property type="evidence" value="ECO:0007669"/>
    <property type="project" value="TreeGrafter"/>
</dbReference>
<sequence>MKFITKMGIAVSTIGLALFTANGLNQKLVVKHYKYQHPNVKNSVRAAVITDLHSNLIGEDQTDLMSLIDNQFPDVVFLVGDIVDEKLPQSQAELFLNQIVVKYPTYYVTGNHESYTKRGEQVKQMIEAKGIEVLAQESSLFTYNETTLQITGIDDPTFLPPDIALFEAMHNHQSGPYVNVLLAHRPELIEDYLAYPFDIIFSGHAHGGQWRIPGLINGLYAPHQGLFPKYAGGEYNFNHTKLIVSRGLENQKLDHIPRFYNRPEVVIVDFLPMEE</sequence>
<dbReference type="InterPro" id="IPR029052">
    <property type="entry name" value="Metallo-depent_PP-like"/>
</dbReference>
<keyword evidence="5" id="KW-1185">Reference proteome</keyword>
<proteinExistence type="predicted"/>
<dbReference type="InterPro" id="IPR051158">
    <property type="entry name" value="Metallophosphoesterase_sf"/>
</dbReference>
<dbReference type="GO" id="GO:0046872">
    <property type="term" value="F:metal ion binding"/>
    <property type="evidence" value="ECO:0007669"/>
    <property type="project" value="UniProtKB-KW"/>
</dbReference>
<name>A0A1T4N754_9LACT</name>
<dbReference type="PANTHER" id="PTHR31302:SF31">
    <property type="entry name" value="PHOSPHODIESTERASE YAEI"/>
    <property type="match status" value="1"/>
</dbReference>
<evidence type="ECO:0000259" key="3">
    <source>
        <dbReference type="Pfam" id="PF00149"/>
    </source>
</evidence>
<dbReference type="Gene3D" id="3.60.21.10">
    <property type="match status" value="1"/>
</dbReference>
<dbReference type="InterPro" id="IPR004843">
    <property type="entry name" value="Calcineurin-like_PHP"/>
</dbReference>
<evidence type="ECO:0000256" key="1">
    <source>
        <dbReference type="ARBA" id="ARBA00022723"/>
    </source>
</evidence>
<dbReference type="Proteomes" id="UP000189941">
    <property type="component" value="Unassembled WGS sequence"/>
</dbReference>
<reference evidence="5" key="1">
    <citation type="submission" date="2017-02" db="EMBL/GenBank/DDBJ databases">
        <authorList>
            <person name="Varghese N."/>
            <person name="Submissions S."/>
        </authorList>
    </citation>
    <scope>NUCLEOTIDE SEQUENCE [LARGE SCALE GENOMIC DNA]</scope>
    <source>
        <strain evidence="5">DSM 15739</strain>
    </source>
</reference>